<keyword evidence="4 6" id="KW-0472">Membrane</keyword>
<feature type="transmembrane region" description="Helical" evidence="6">
    <location>
        <begin position="109"/>
        <end position="130"/>
    </location>
</feature>
<feature type="transmembrane region" description="Helical" evidence="6">
    <location>
        <begin position="160"/>
        <end position="181"/>
    </location>
</feature>
<dbReference type="Pfam" id="PF01226">
    <property type="entry name" value="Form_Nir_trans"/>
    <property type="match status" value="1"/>
</dbReference>
<dbReference type="Proteomes" id="UP000245081">
    <property type="component" value="Unassembled WGS sequence"/>
</dbReference>
<comment type="caution">
    <text evidence="7">The sequence shown here is derived from an EMBL/GenBank/DDBJ whole genome shotgun (WGS) entry which is preliminary data.</text>
</comment>
<feature type="transmembrane region" description="Helical" evidence="6">
    <location>
        <begin position="248"/>
        <end position="270"/>
    </location>
</feature>
<name>A0A2R5F2G2_9PROT</name>
<feature type="transmembrane region" description="Helical" evidence="6">
    <location>
        <begin position="188"/>
        <end position="213"/>
    </location>
</feature>
<keyword evidence="2 6" id="KW-0812">Transmembrane</keyword>
<dbReference type="InterPro" id="IPR000292">
    <property type="entry name" value="For/NO2_transpt"/>
</dbReference>
<accession>A0A2R5F2G2</accession>
<dbReference type="InterPro" id="IPR023271">
    <property type="entry name" value="Aquaporin-like"/>
</dbReference>
<dbReference type="GO" id="GO:0005886">
    <property type="term" value="C:plasma membrane"/>
    <property type="evidence" value="ECO:0007669"/>
    <property type="project" value="TreeGrafter"/>
</dbReference>
<evidence type="ECO:0000313" key="7">
    <source>
        <dbReference type="EMBL" id="GBG12796.1"/>
    </source>
</evidence>
<gene>
    <name evidence="7" type="ORF">NMK_0330</name>
</gene>
<dbReference type="EMBL" id="BDOQ01000002">
    <property type="protein sequence ID" value="GBG12796.1"/>
    <property type="molecule type" value="Genomic_DNA"/>
</dbReference>
<dbReference type="AlphaFoldDB" id="A0A2R5F2G2"/>
<dbReference type="PROSITE" id="PS01005">
    <property type="entry name" value="FORMATE_NITRITE_TP_1"/>
    <property type="match status" value="1"/>
</dbReference>
<sequence length="301" mass="32554">MPEHIPTSNDAFTPAQMASKVQNIGVSKARMPAFKLIVLGLMAGGFISFGAINFTTVLAQGLPRLVAATAFALGLILVIVGGAELFTGNNLMAMAWAERKITTREVLRNWFYVYFANLIGCLGLVAMAYWSGILQGEHLNYGVQALTIAAVKSHMPWWQAFFKGILCNSLVCLAVWLCFAARSVTDRIFAIVFPIAGFVNMGFEHSIANMFFIPMGMLASLDPAIVSAAHLPAETMADLNFYGFLRNISAVTLGNIFGGTVLVAGMYYSVYLRGRSKTEMPVMSAMVKQGHASEGKKAKVA</sequence>
<dbReference type="OrthoDB" id="9786493at2"/>
<feature type="transmembrane region" description="Helical" evidence="6">
    <location>
        <begin position="36"/>
        <end position="59"/>
    </location>
</feature>
<comment type="subcellular location">
    <subcellularLocation>
        <location evidence="1">Membrane</location>
        <topology evidence="1">Multi-pass membrane protein</topology>
    </subcellularLocation>
</comment>
<dbReference type="PANTHER" id="PTHR30520">
    <property type="entry name" value="FORMATE TRANSPORTER-RELATED"/>
    <property type="match status" value="1"/>
</dbReference>
<evidence type="ECO:0000256" key="2">
    <source>
        <dbReference type="ARBA" id="ARBA00022692"/>
    </source>
</evidence>
<dbReference type="InterPro" id="IPR024002">
    <property type="entry name" value="For/NO2_transpt_CS"/>
</dbReference>
<dbReference type="PANTHER" id="PTHR30520:SF6">
    <property type="entry name" value="FORMATE_NITRATE FAMILY TRANSPORTER (EUROFUNG)"/>
    <property type="match status" value="1"/>
</dbReference>
<evidence type="ECO:0000256" key="4">
    <source>
        <dbReference type="ARBA" id="ARBA00023136"/>
    </source>
</evidence>
<organism evidence="7 8">
    <name type="scientific">Novimethylophilus kurashikiensis</name>
    <dbReference type="NCBI Taxonomy" id="1825523"/>
    <lineage>
        <taxon>Bacteria</taxon>
        <taxon>Pseudomonadati</taxon>
        <taxon>Pseudomonadota</taxon>
        <taxon>Betaproteobacteria</taxon>
        <taxon>Nitrosomonadales</taxon>
        <taxon>Methylophilaceae</taxon>
        <taxon>Novimethylophilus</taxon>
    </lineage>
</organism>
<evidence type="ECO:0000256" key="5">
    <source>
        <dbReference type="ARBA" id="ARBA00049660"/>
    </source>
</evidence>
<reference evidence="7 8" key="1">
    <citation type="journal article" date="2018" name="Environ. Microbiol.">
        <title>Isolation and genomic characterization of Novimethylophilus kurashikiensis gen. nov. sp. nov., a new lanthanide-dependent methylotrophic species of Methylophilaceae.</title>
        <authorList>
            <person name="Lv H."/>
            <person name="Sahin N."/>
            <person name="Tani A."/>
        </authorList>
    </citation>
    <scope>NUCLEOTIDE SEQUENCE [LARGE SCALE GENOMIC DNA]</scope>
    <source>
        <strain evidence="7 8">La2-4</strain>
    </source>
</reference>
<evidence type="ECO:0000256" key="3">
    <source>
        <dbReference type="ARBA" id="ARBA00022989"/>
    </source>
</evidence>
<dbReference type="Gene3D" id="1.20.1080.10">
    <property type="entry name" value="Glycerol uptake facilitator protein"/>
    <property type="match status" value="1"/>
</dbReference>
<evidence type="ECO:0000256" key="6">
    <source>
        <dbReference type="SAM" id="Phobius"/>
    </source>
</evidence>
<dbReference type="GO" id="GO:0015499">
    <property type="term" value="F:formate transmembrane transporter activity"/>
    <property type="evidence" value="ECO:0007669"/>
    <property type="project" value="TreeGrafter"/>
</dbReference>
<protein>
    <submittedName>
        <fullName evidence="7">Formate transporter</fullName>
    </submittedName>
</protein>
<feature type="transmembrane region" description="Helical" evidence="6">
    <location>
        <begin position="65"/>
        <end position="88"/>
    </location>
</feature>
<comment type="similarity">
    <text evidence="5">Belongs to the FNT transporter (TC 1.A.16) family.</text>
</comment>
<dbReference type="RefSeq" id="WP_109014026.1">
    <property type="nucleotide sequence ID" value="NZ_BDOQ01000002.1"/>
</dbReference>
<evidence type="ECO:0000313" key="8">
    <source>
        <dbReference type="Proteomes" id="UP000245081"/>
    </source>
</evidence>
<keyword evidence="8" id="KW-1185">Reference proteome</keyword>
<evidence type="ECO:0000256" key="1">
    <source>
        <dbReference type="ARBA" id="ARBA00004141"/>
    </source>
</evidence>
<keyword evidence="3 6" id="KW-1133">Transmembrane helix</keyword>
<proteinExistence type="inferred from homology"/>